<gene>
    <name evidence="2" type="ORF">R3P38DRAFT_3075390</name>
</gene>
<evidence type="ECO:0000256" key="1">
    <source>
        <dbReference type="SAM" id="MobiDB-lite"/>
    </source>
</evidence>
<comment type="caution">
    <text evidence="2">The sequence shown here is derived from an EMBL/GenBank/DDBJ whole genome shotgun (WGS) entry which is preliminary data.</text>
</comment>
<evidence type="ECO:0008006" key="4">
    <source>
        <dbReference type="Google" id="ProtNLM"/>
    </source>
</evidence>
<sequence length="111" mass="12215">MLKSSVMKAKNPPRTNASSSNPTPNSETAEQERHFVSVSGKPFYVPAMTVVNFCETYDLGENIRNRLEDEEFRTAGSILEVSEATLYDAGFKGGQIAEIKKALKELLNASN</sequence>
<protein>
    <recommendedName>
        <fullName evidence="4">SAM domain-containing protein</fullName>
    </recommendedName>
</protein>
<reference evidence="2 3" key="1">
    <citation type="journal article" date="2024" name="J Genomics">
        <title>Draft genome sequencing and assembly of Favolaschia claudopus CIRM-BRFM 2984 isolated from oak limbs.</title>
        <authorList>
            <person name="Navarro D."/>
            <person name="Drula E."/>
            <person name="Chaduli D."/>
            <person name="Cazenave R."/>
            <person name="Ahrendt S."/>
            <person name="Wang J."/>
            <person name="Lipzen A."/>
            <person name="Daum C."/>
            <person name="Barry K."/>
            <person name="Grigoriev I.V."/>
            <person name="Favel A."/>
            <person name="Rosso M.N."/>
            <person name="Martin F."/>
        </authorList>
    </citation>
    <scope>NUCLEOTIDE SEQUENCE [LARGE SCALE GENOMIC DNA]</scope>
    <source>
        <strain evidence="2 3">CIRM-BRFM 2984</strain>
    </source>
</reference>
<dbReference type="Proteomes" id="UP001362999">
    <property type="component" value="Unassembled WGS sequence"/>
</dbReference>
<dbReference type="AlphaFoldDB" id="A0AAV9ZXM6"/>
<name>A0AAV9ZXM6_9AGAR</name>
<feature type="compositionally biased region" description="Low complexity" evidence="1">
    <location>
        <begin position="12"/>
        <end position="26"/>
    </location>
</feature>
<evidence type="ECO:0000313" key="2">
    <source>
        <dbReference type="EMBL" id="KAK6995840.1"/>
    </source>
</evidence>
<feature type="region of interest" description="Disordered" evidence="1">
    <location>
        <begin position="1"/>
        <end position="33"/>
    </location>
</feature>
<dbReference type="EMBL" id="JAWWNJ010000101">
    <property type="protein sequence ID" value="KAK6995840.1"/>
    <property type="molecule type" value="Genomic_DNA"/>
</dbReference>
<accession>A0AAV9ZXM6</accession>
<evidence type="ECO:0000313" key="3">
    <source>
        <dbReference type="Proteomes" id="UP001362999"/>
    </source>
</evidence>
<keyword evidence="3" id="KW-1185">Reference proteome</keyword>
<proteinExistence type="predicted"/>
<organism evidence="2 3">
    <name type="scientific">Favolaschia claudopus</name>
    <dbReference type="NCBI Taxonomy" id="2862362"/>
    <lineage>
        <taxon>Eukaryota</taxon>
        <taxon>Fungi</taxon>
        <taxon>Dikarya</taxon>
        <taxon>Basidiomycota</taxon>
        <taxon>Agaricomycotina</taxon>
        <taxon>Agaricomycetes</taxon>
        <taxon>Agaricomycetidae</taxon>
        <taxon>Agaricales</taxon>
        <taxon>Marasmiineae</taxon>
        <taxon>Mycenaceae</taxon>
        <taxon>Favolaschia</taxon>
    </lineage>
</organism>